<dbReference type="PANTHER" id="PTHR10742:SF410">
    <property type="entry name" value="LYSINE-SPECIFIC HISTONE DEMETHYLASE 2"/>
    <property type="match status" value="1"/>
</dbReference>
<gene>
    <name evidence="2" type="ORF">ACH3VR_19485</name>
</gene>
<comment type="caution">
    <text evidence="2">The sequence shown here is derived from an EMBL/GenBank/DDBJ whole genome shotgun (WGS) entry which is preliminary data.</text>
</comment>
<evidence type="ECO:0000259" key="1">
    <source>
        <dbReference type="Pfam" id="PF01593"/>
    </source>
</evidence>
<dbReference type="Proteomes" id="UP001610861">
    <property type="component" value="Unassembled WGS sequence"/>
</dbReference>
<dbReference type="RefSeq" id="WP_397557990.1">
    <property type="nucleotide sequence ID" value="NZ_JBIQWL010000010.1"/>
</dbReference>
<protein>
    <submittedName>
        <fullName evidence="2">Flavin monoamine oxidase family protein</fullName>
    </submittedName>
</protein>
<organism evidence="2 3">
    <name type="scientific">Microbacterium alkaliflavum</name>
    <dbReference type="NCBI Taxonomy" id="3248839"/>
    <lineage>
        <taxon>Bacteria</taxon>
        <taxon>Bacillati</taxon>
        <taxon>Actinomycetota</taxon>
        <taxon>Actinomycetes</taxon>
        <taxon>Micrococcales</taxon>
        <taxon>Microbacteriaceae</taxon>
        <taxon>Microbacterium</taxon>
    </lineage>
</organism>
<name>A0ABW7QCI6_9MICO</name>
<dbReference type="InterPro" id="IPR050281">
    <property type="entry name" value="Flavin_monoamine_oxidase"/>
</dbReference>
<dbReference type="PRINTS" id="PR00419">
    <property type="entry name" value="ADXRDTASE"/>
</dbReference>
<dbReference type="SUPFAM" id="SSF51905">
    <property type="entry name" value="FAD/NAD(P)-binding domain"/>
    <property type="match status" value="1"/>
</dbReference>
<dbReference type="PANTHER" id="PTHR10742">
    <property type="entry name" value="FLAVIN MONOAMINE OXIDASE"/>
    <property type="match status" value="1"/>
</dbReference>
<keyword evidence="3" id="KW-1185">Reference proteome</keyword>
<dbReference type="Pfam" id="PF01593">
    <property type="entry name" value="Amino_oxidase"/>
    <property type="match status" value="1"/>
</dbReference>
<dbReference type="InterPro" id="IPR036188">
    <property type="entry name" value="FAD/NAD-bd_sf"/>
</dbReference>
<evidence type="ECO:0000313" key="3">
    <source>
        <dbReference type="Proteomes" id="UP001610861"/>
    </source>
</evidence>
<reference evidence="2 3" key="1">
    <citation type="submission" date="2024-09" db="EMBL/GenBank/DDBJ databases">
        <authorList>
            <person name="Pan X."/>
        </authorList>
    </citation>
    <scope>NUCLEOTIDE SEQUENCE [LARGE SCALE GENOMIC DNA]</scope>
    <source>
        <strain evidence="2 3">B2969</strain>
    </source>
</reference>
<evidence type="ECO:0000313" key="2">
    <source>
        <dbReference type="EMBL" id="MFH8252559.1"/>
    </source>
</evidence>
<proteinExistence type="predicted"/>
<dbReference type="Gene3D" id="3.50.50.60">
    <property type="entry name" value="FAD/NAD(P)-binding domain"/>
    <property type="match status" value="1"/>
</dbReference>
<accession>A0ABW7QCI6</accession>
<feature type="domain" description="Amine oxidase" evidence="1">
    <location>
        <begin position="12"/>
        <end position="430"/>
    </location>
</feature>
<dbReference type="InterPro" id="IPR002937">
    <property type="entry name" value="Amino_oxidase"/>
</dbReference>
<dbReference type="EMBL" id="JBIQWL010000010">
    <property type="protein sequence ID" value="MFH8252559.1"/>
    <property type="molecule type" value="Genomic_DNA"/>
</dbReference>
<sequence length="439" mass="46615">MHDLAIVGAGPAGLAAAYYLRNEGLDVVVLEAGNEVGGRTLSVPVAGFASNAGAMFVYRGTPAEELAVELQVPTTPFVPTTFGIHVHGETIVDSDNEGLIARLPVSGESRAQLRAFIASAMTEYAALTQGGRITDGASHIVEEKVSERLAGLNADVVDIVRHAVRGGGVADPSELSAKYALRYFASYLAHESENRLYPLDGMQSIPLAMAGRLAEGTVRLGSRVGAVRRDGERFAVELANGETVHAAEVLLAVPAPVVAEIAPDLPAWKREAIAIAKTPGSTELCVTADVTGLDDIADWAFIAVTGRSFDAVIAAVPGDDRRTEDGRRIAQFVCYGNSAGYRPDLVETDAGTDTWVEEFLAVAPRLRGRVLGAYLHTWEHCFSIITPERLAVLPRLQESIDGLHFAGDYTSDSAGTHGAYTEARRVADLVRASRATAVR</sequence>